<name>A0A7X3LK85_9BACL</name>
<evidence type="ECO:0000313" key="5">
    <source>
        <dbReference type="Proteomes" id="UP000460318"/>
    </source>
</evidence>
<dbReference type="InterPro" id="IPR036388">
    <property type="entry name" value="WH-like_DNA-bd_sf"/>
</dbReference>
<accession>A0A7X3LK85</accession>
<dbReference type="Pfam" id="PF00480">
    <property type="entry name" value="ROK"/>
    <property type="match status" value="1"/>
</dbReference>
<comment type="similarity">
    <text evidence="2">Belongs to the ROK (NagC/XylR) family.</text>
</comment>
<dbReference type="SUPFAM" id="SSF53067">
    <property type="entry name" value="Actin-like ATPase domain"/>
    <property type="match status" value="1"/>
</dbReference>
<proteinExistence type="inferred from homology"/>
<dbReference type="RefSeq" id="WP_160500600.1">
    <property type="nucleotide sequence ID" value="NZ_WUBI01000005.1"/>
</dbReference>
<comment type="function">
    <text evidence="1">Transcriptional repressor of xylose-utilizing enzymes.</text>
</comment>
<dbReference type="GO" id="GO:0042732">
    <property type="term" value="P:D-xylose metabolic process"/>
    <property type="evidence" value="ECO:0007669"/>
    <property type="project" value="UniProtKB-KW"/>
</dbReference>
<dbReference type="EMBL" id="WUBI01000005">
    <property type="protein sequence ID" value="MWV47030.1"/>
    <property type="molecule type" value="Genomic_DNA"/>
</dbReference>
<gene>
    <name evidence="4" type="ORF">GRF59_25795</name>
</gene>
<protein>
    <submittedName>
        <fullName evidence="4">ROK family protein</fullName>
    </submittedName>
</protein>
<dbReference type="PANTHER" id="PTHR18964:SF149">
    <property type="entry name" value="BIFUNCTIONAL UDP-N-ACETYLGLUCOSAMINE 2-EPIMERASE_N-ACETYLMANNOSAMINE KINASE"/>
    <property type="match status" value="1"/>
</dbReference>
<dbReference type="PANTHER" id="PTHR18964">
    <property type="entry name" value="ROK (REPRESSOR, ORF, KINASE) FAMILY"/>
    <property type="match status" value="1"/>
</dbReference>
<evidence type="ECO:0000256" key="1">
    <source>
        <dbReference type="ARBA" id="ARBA00002486"/>
    </source>
</evidence>
<comment type="caution">
    <text evidence="4">The sequence shown here is derived from an EMBL/GenBank/DDBJ whole genome shotgun (WGS) entry which is preliminary data.</text>
</comment>
<dbReference type="SUPFAM" id="SSF46785">
    <property type="entry name" value="Winged helix' DNA-binding domain"/>
    <property type="match status" value="1"/>
</dbReference>
<dbReference type="InterPro" id="IPR036390">
    <property type="entry name" value="WH_DNA-bd_sf"/>
</dbReference>
<reference evidence="4 5" key="1">
    <citation type="submission" date="2019-12" db="EMBL/GenBank/DDBJ databases">
        <title>Paenibacillus sp. nov., an endophytic bacterium isolated from the stem of Dendrobium.</title>
        <authorList>
            <person name="Zhao R."/>
        </authorList>
    </citation>
    <scope>NUCLEOTIDE SEQUENCE [LARGE SCALE GENOMIC DNA]</scope>
    <source>
        <strain evidence="4 5">HJL G12</strain>
    </source>
</reference>
<evidence type="ECO:0000256" key="3">
    <source>
        <dbReference type="ARBA" id="ARBA00022629"/>
    </source>
</evidence>
<keyword evidence="5" id="KW-1185">Reference proteome</keyword>
<dbReference type="InterPro" id="IPR043129">
    <property type="entry name" value="ATPase_NBD"/>
</dbReference>
<dbReference type="Gene3D" id="1.10.10.10">
    <property type="entry name" value="Winged helix-like DNA-binding domain superfamily/Winged helix DNA-binding domain"/>
    <property type="match status" value="1"/>
</dbReference>
<dbReference type="InterPro" id="IPR000600">
    <property type="entry name" value="ROK"/>
</dbReference>
<dbReference type="AlphaFoldDB" id="A0A7X3LK85"/>
<organism evidence="4 5">
    <name type="scientific">Paenibacillus dendrobii</name>
    <dbReference type="NCBI Taxonomy" id="2691084"/>
    <lineage>
        <taxon>Bacteria</taxon>
        <taxon>Bacillati</taxon>
        <taxon>Bacillota</taxon>
        <taxon>Bacilli</taxon>
        <taxon>Bacillales</taxon>
        <taxon>Paenibacillaceae</taxon>
        <taxon>Paenibacillus</taxon>
    </lineage>
</organism>
<keyword evidence="3" id="KW-0859">Xylose metabolism</keyword>
<evidence type="ECO:0000313" key="4">
    <source>
        <dbReference type="EMBL" id="MWV47030.1"/>
    </source>
</evidence>
<sequence>MPNEKKQQIDVKKRIPSPKAKELFHDIRRKHEIGKNDLLISSGLTVSTLTRVLDELVGSGIISESGLGVSTGGRRPILYQVQGDYGYAFGLDISRVTSRLVLLDLAGDKLDATEWRMTEETTPERFMEQIIMQVHEWMDKHHIDFEQVIGMGIGAVGPLNREIGMIEEPEWFAAPGWNHVPAVHMLEDRLGIPVILDNGANTALIAESWANRTKDFRHMLYVHGGTGLRLGMMTDNKLIHGAVDMEGSFGQMIIQADGLPYRTTQGNFGALDTYASVYAIEREVNSRLRTGRSSVLRQLLPSGEPAKFPDIMQALKAMDPLVTEIVTQAATYFGIGLANLLNIMNPEKVILGGPLMTDSNLFFYTATQTAIRKTYHYPKYQVIFSKGTYGEEAIAIGAAQLMLSQLTV</sequence>
<dbReference type="Proteomes" id="UP000460318">
    <property type="component" value="Unassembled WGS sequence"/>
</dbReference>
<keyword evidence="3" id="KW-0119">Carbohydrate metabolism</keyword>
<dbReference type="Gene3D" id="3.30.420.40">
    <property type="match status" value="2"/>
</dbReference>
<evidence type="ECO:0000256" key="2">
    <source>
        <dbReference type="ARBA" id="ARBA00006479"/>
    </source>
</evidence>